<protein>
    <recommendedName>
        <fullName evidence="3 13">Flagellar biosynthesis protein FlhF</fullName>
    </recommendedName>
</protein>
<evidence type="ECO:0000256" key="5">
    <source>
        <dbReference type="ARBA" id="ARBA00022475"/>
    </source>
</evidence>
<dbReference type="PANTHER" id="PTHR43134">
    <property type="entry name" value="SIGNAL RECOGNITION PARTICLE RECEPTOR SUBUNIT ALPHA"/>
    <property type="match status" value="1"/>
</dbReference>
<dbReference type="SMART" id="SM00962">
    <property type="entry name" value="SRP54"/>
    <property type="match status" value="1"/>
</dbReference>
<feature type="domain" description="AAA+ ATPase" evidence="15">
    <location>
        <begin position="178"/>
        <end position="348"/>
    </location>
</feature>
<feature type="region of interest" description="Disordered" evidence="14">
    <location>
        <begin position="61"/>
        <end position="81"/>
    </location>
</feature>
<keyword evidence="8" id="KW-0653">Protein transport</keyword>
<dbReference type="RefSeq" id="WP_014403480.1">
    <property type="nucleotide sequence ID" value="NC_017033.1"/>
</dbReference>
<keyword evidence="11" id="KW-1006">Bacterial flagellum protein export</keyword>
<evidence type="ECO:0000313" key="17">
    <source>
        <dbReference type="EMBL" id="AFC86477.1"/>
    </source>
</evidence>
<dbReference type="OrthoDB" id="9778554at2"/>
<reference evidence="17" key="1">
    <citation type="submission" date="2012-02" db="EMBL/GenBank/DDBJ databases">
        <title>The complete genome of Frateuria aurantia DSM 6220.</title>
        <authorList>
            <consortium name="US DOE Joint Genome Institute (JGI-PGF)"/>
            <person name="Lucas S."/>
            <person name="Copeland A."/>
            <person name="Lapidus A."/>
            <person name="Glavina del Rio T."/>
            <person name="Dalin E."/>
            <person name="Tice H."/>
            <person name="Bruce D."/>
            <person name="Goodwin L."/>
            <person name="Pitluck S."/>
            <person name="Peters L."/>
            <person name="Ovchinnikova G."/>
            <person name="Teshima H."/>
            <person name="Kyrpides N."/>
            <person name="Mavromatis K."/>
            <person name="Ivanova N."/>
            <person name="Brettin T."/>
            <person name="Detter J.C."/>
            <person name="Han C."/>
            <person name="Larimer F."/>
            <person name="Land M."/>
            <person name="Hauser L."/>
            <person name="Markowitz V."/>
            <person name="Cheng J.-F."/>
            <person name="Hugenholtz P."/>
            <person name="Woyke T."/>
            <person name="Wu D."/>
            <person name="Brambilla E."/>
            <person name="Klenk H.-P."/>
            <person name="Eisen J.A."/>
        </authorList>
    </citation>
    <scope>NUCLEOTIDE SEQUENCE</scope>
    <source>
        <strain evidence="17">DSM 6220</strain>
    </source>
</reference>
<sequence length="398" mass="43296">MKIKRFIAADMRMAMRAVREEQGPDAVILSTRNLDDGIEVIAATDYDEALVKEAAGRLFPAPAPASRKPARPSDDSPFTLDDTEAQGNEFIAVQRELSDLRKILEGQIASLAWNELGRRKPQHVQALRELSQHGIEPDIAMALVDELPPDMSAEQARYLPLGLISNRLLLSGRRLTDIGGVLALVGNTGVGKTTTIAKLAAHFVLQHGADGVALIGTDNYRIGAGAQLGHYGKLLGVRVHHVHDAGQLQALLQDMSGYAAVLIDTAGMSSTDPRLRDQMAILEPSRHLLRTCLVLAANTQASAQEEAIHAYQPLHPASCILTKLDESPSIGSTLSVLLRHRLPLDYITQGQRVPEDIIVPQAHHLIHHTIRRGKVAAPSELDDLKLADRYRLHSHPAG</sequence>
<dbReference type="GO" id="GO:0005047">
    <property type="term" value="F:signal recognition particle binding"/>
    <property type="evidence" value="ECO:0007669"/>
    <property type="project" value="TreeGrafter"/>
</dbReference>
<dbReference type="GO" id="GO:0005886">
    <property type="term" value="C:plasma membrane"/>
    <property type="evidence" value="ECO:0007669"/>
    <property type="project" value="UniProtKB-SubCell"/>
</dbReference>
<name>H8L3F5_FRAAD</name>
<evidence type="ECO:0000256" key="1">
    <source>
        <dbReference type="ARBA" id="ARBA00004413"/>
    </source>
</evidence>
<keyword evidence="18" id="KW-1185">Reference proteome</keyword>
<dbReference type="InterPro" id="IPR003593">
    <property type="entry name" value="AAA+_ATPase"/>
</dbReference>
<evidence type="ECO:0000256" key="6">
    <source>
        <dbReference type="ARBA" id="ARBA00022741"/>
    </source>
</evidence>
<dbReference type="InterPro" id="IPR000897">
    <property type="entry name" value="SRP54_GTPase_dom"/>
</dbReference>
<dbReference type="KEGG" id="fau:Fraau_2093"/>
<keyword evidence="7" id="KW-1005">Bacterial flagellum biogenesis</keyword>
<dbReference type="PANTHER" id="PTHR43134:SF3">
    <property type="entry name" value="FLAGELLAR BIOSYNTHESIS PROTEIN FLHF"/>
    <property type="match status" value="1"/>
</dbReference>
<evidence type="ECO:0000256" key="12">
    <source>
        <dbReference type="ARBA" id="ARBA00025337"/>
    </source>
</evidence>
<evidence type="ECO:0000256" key="14">
    <source>
        <dbReference type="SAM" id="MobiDB-lite"/>
    </source>
</evidence>
<dbReference type="SUPFAM" id="SSF52540">
    <property type="entry name" value="P-loop containing nucleoside triphosphate hydrolases"/>
    <property type="match status" value="1"/>
</dbReference>
<evidence type="ECO:0000256" key="9">
    <source>
        <dbReference type="ARBA" id="ARBA00023134"/>
    </source>
</evidence>
<dbReference type="Proteomes" id="UP000005234">
    <property type="component" value="Chromosome"/>
</dbReference>
<dbReference type="GO" id="GO:0015031">
    <property type="term" value="P:protein transport"/>
    <property type="evidence" value="ECO:0007669"/>
    <property type="project" value="UniProtKB-KW"/>
</dbReference>
<dbReference type="Gene3D" id="3.40.50.300">
    <property type="entry name" value="P-loop containing nucleotide triphosphate hydrolases"/>
    <property type="match status" value="1"/>
</dbReference>
<dbReference type="FunFam" id="3.40.50.300:FF:000695">
    <property type="entry name" value="Flagellar biosynthesis regulator FlhF"/>
    <property type="match status" value="1"/>
</dbReference>
<keyword evidence="10" id="KW-0472">Membrane</keyword>
<keyword evidence="17" id="KW-0969">Cilium</keyword>
<evidence type="ECO:0000259" key="15">
    <source>
        <dbReference type="SMART" id="SM00382"/>
    </source>
</evidence>
<evidence type="ECO:0000256" key="2">
    <source>
        <dbReference type="ARBA" id="ARBA00008531"/>
    </source>
</evidence>
<evidence type="ECO:0000256" key="7">
    <source>
        <dbReference type="ARBA" id="ARBA00022795"/>
    </source>
</evidence>
<evidence type="ECO:0000256" key="13">
    <source>
        <dbReference type="NCBIfam" id="TIGR03499"/>
    </source>
</evidence>
<evidence type="ECO:0000256" key="10">
    <source>
        <dbReference type="ARBA" id="ARBA00023136"/>
    </source>
</evidence>
<dbReference type="STRING" id="767434.Fraau_2093"/>
<keyword evidence="5" id="KW-1003">Cell membrane</keyword>
<keyword evidence="17" id="KW-0966">Cell projection</keyword>
<evidence type="ECO:0000313" key="18">
    <source>
        <dbReference type="Proteomes" id="UP000005234"/>
    </source>
</evidence>
<keyword evidence="17" id="KW-0282">Flagellum</keyword>
<comment type="similarity">
    <text evidence="2">Belongs to the GTP-binding SRP family.</text>
</comment>
<comment type="subcellular location">
    <subcellularLocation>
        <location evidence="1">Cell membrane</location>
        <topology evidence="1">Peripheral membrane protein</topology>
        <orientation evidence="1">Cytoplasmic side</orientation>
    </subcellularLocation>
</comment>
<dbReference type="HOGENOM" id="CLU_009301_11_5_6"/>
<evidence type="ECO:0000256" key="11">
    <source>
        <dbReference type="ARBA" id="ARBA00023225"/>
    </source>
</evidence>
<evidence type="ECO:0000256" key="8">
    <source>
        <dbReference type="ARBA" id="ARBA00022927"/>
    </source>
</evidence>
<feature type="domain" description="SRP54-type proteins GTP-binding" evidence="16">
    <location>
        <begin position="179"/>
        <end position="371"/>
    </location>
</feature>
<dbReference type="InterPro" id="IPR047040">
    <property type="entry name" value="FlhF__GTPase_dom"/>
</dbReference>
<dbReference type="SMART" id="SM00382">
    <property type="entry name" value="AAA"/>
    <property type="match status" value="1"/>
</dbReference>
<evidence type="ECO:0000259" key="16">
    <source>
        <dbReference type="SMART" id="SM00962"/>
    </source>
</evidence>
<dbReference type="GO" id="GO:0044781">
    <property type="term" value="P:bacterial-type flagellum organization"/>
    <property type="evidence" value="ECO:0007669"/>
    <property type="project" value="UniProtKB-UniRule"/>
</dbReference>
<dbReference type="EMBL" id="CP003350">
    <property type="protein sequence ID" value="AFC86477.1"/>
    <property type="molecule type" value="Genomic_DNA"/>
</dbReference>
<keyword evidence="9" id="KW-0342">GTP-binding</keyword>
<organism evidence="17 18">
    <name type="scientific">Frateuria aurantia (strain ATCC 33424 / DSM 6220 / KCTC 2777 / LMG 1558 / NBRC 3245 / NCIMB 13370)</name>
    <name type="common">Acetobacter aurantius</name>
    <dbReference type="NCBI Taxonomy" id="767434"/>
    <lineage>
        <taxon>Bacteria</taxon>
        <taxon>Pseudomonadati</taxon>
        <taxon>Pseudomonadota</taxon>
        <taxon>Gammaproteobacteria</taxon>
        <taxon>Lysobacterales</taxon>
        <taxon>Rhodanobacteraceae</taxon>
        <taxon>Frateuria</taxon>
    </lineage>
</organism>
<dbReference type="AlphaFoldDB" id="H8L3F5"/>
<evidence type="ECO:0000256" key="3">
    <source>
        <dbReference type="ARBA" id="ARBA00014919"/>
    </source>
</evidence>
<dbReference type="InterPro" id="IPR020006">
    <property type="entry name" value="FlhF"/>
</dbReference>
<keyword evidence="4" id="KW-0813">Transport</keyword>
<keyword evidence="6" id="KW-0547">Nucleotide-binding</keyword>
<dbReference type="GO" id="GO:0005525">
    <property type="term" value="F:GTP binding"/>
    <property type="evidence" value="ECO:0007669"/>
    <property type="project" value="UniProtKB-UniRule"/>
</dbReference>
<dbReference type="eggNOG" id="COG1419">
    <property type="taxonomic scope" value="Bacteria"/>
</dbReference>
<gene>
    <name evidence="17" type="ordered locus">Fraau_2093</name>
</gene>
<accession>H8L3F5</accession>
<dbReference type="InterPro" id="IPR027417">
    <property type="entry name" value="P-loop_NTPase"/>
</dbReference>
<dbReference type="GO" id="GO:0006614">
    <property type="term" value="P:SRP-dependent cotranslational protein targeting to membrane"/>
    <property type="evidence" value="ECO:0007669"/>
    <property type="project" value="UniProtKB-UniRule"/>
</dbReference>
<dbReference type="NCBIfam" id="TIGR03499">
    <property type="entry name" value="FlhF"/>
    <property type="match status" value="1"/>
</dbReference>
<proteinExistence type="inferred from homology"/>
<dbReference type="CDD" id="cd17873">
    <property type="entry name" value="FlhF"/>
    <property type="match status" value="1"/>
</dbReference>
<dbReference type="GO" id="GO:0003924">
    <property type="term" value="F:GTPase activity"/>
    <property type="evidence" value="ECO:0007669"/>
    <property type="project" value="UniProtKB-UniRule"/>
</dbReference>
<comment type="function">
    <text evidence="12">Necessary for flagellar biosynthesis. May be involved in translocation of the flagellum.</text>
</comment>
<evidence type="ECO:0000256" key="4">
    <source>
        <dbReference type="ARBA" id="ARBA00022448"/>
    </source>
</evidence>
<dbReference type="Pfam" id="PF00448">
    <property type="entry name" value="SRP54"/>
    <property type="match status" value="1"/>
</dbReference>